<sequence length="149" mass="17104">SNAFSSFNLGSRCIIVGIKEHETSPRSKGSFLVSPRIKGEKYEEETEDGTLNLFSDLDIYFPKDIDELDKQHFKVFGFDMGSMLEKVSDGSRKLGVKRLRLLSKFEIDLEELEDLDLELLLLTDRRDFPFIDLEDVESFKVDVELEAST</sequence>
<reference evidence="1 3" key="1">
    <citation type="journal article" date="2013" name="Curr. Biol.">
        <title>Shared signatures of parasitism and phylogenomics unite Cryptomycota and microsporidia.</title>
        <authorList>
            <person name="James T.Y."/>
            <person name="Pelin A."/>
            <person name="Bonen L."/>
            <person name="Ahrendt S."/>
            <person name="Sain D."/>
            <person name="Corradi N."/>
            <person name="Stajich J.E."/>
        </authorList>
    </citation>
    <scope>NUCLEOTIDE SEQUENCE [LARGE SCALE GENOMIC DNA]</scope>
    <source>
        <strain evidence="1 3">CSF55</strain>
        <strain evidence="1 3">CSF55</strain>
    </source>
</reference>
<evidence type="ECO:0000313" key="2">
    <source>
        <dbReference type="EMBL" id="RKP16948.1"/>
    </source>
</evidence>
<organism evidence="1 3">
    <name type="scientific">Rozella allomycis (strain CSF55)</name>
    <dbReference type="NCBI Taxonomy" id="988480"/>
    <lineage>
        <taxon>Eukaryota</taxon>
        <taxon>Fungi</taxon>
        <taxon>Fungi incertae sedis</taxon>
        <taxon>Cryptomycota</taxon>
        <taxon>Cryptomycota incertae sedis</taxon>
        <taxon>Rozella</taxon>
    </lineage>
</organism>
<reference evidence="4" key="2">
    <citation type="journal article" date="2018" name="Nat. Microbiol.">
        <title>Leveraging single-cell genomics to expand the fungal tree of life.</title>
        <authorList>
            <person name="Ahrendt S.R."/>
            <person name="Quandt C.A."/>
            <person name="Ciobanu D."/>
            <person name="Clum A."/>
            <person name="Salamov A."/>
            <person name="Andreopoulos B."/>
            <person name="Cheng J.F."/>
            <person name="Woyke T."/>
            <person name="Pelin A."/>
            <person name="Henrissat B."/>
            <person name="Reynolds N.K."/>
            <person name="Benny G.L."/>
            <person name="Smith M.E."/>
            <person name="James T.Y."/>
            <person name="Grigoriev I.V."/>
        </authorList>
    </citation>
    <scope>NUCLEOTIDE SEQUENCE [LARGE SCALE GENOMIC DNA]</scope>
    <source>
        <strain evidence="4">CSF55</strain>
    </source>
</reference>
<dbReference type="Proteomes" id="UP000030755">
    <property type="component" value="Unassembled WGS sequence"/>
</dbReference>
<dbReference type="AlphaFoldDB" id="A0A075B554"/>
<dbReference type="HOGENOM" id="CLU_1754173_0_0_1"/>
<evidence type="ECO:0000313" key="1">
    <source>
        <dbReference type="EMBL" id="EPZ36758.1"/>
    </source>
</evidence>
<gene>
    <name evidence="1" type="ORF">O9G_006241</name>
    <name evidence="2" type="ORF">ROZALSC1DRAFT_31207</name>
</gene>
<proteinExistence type="predicted"/>
<protein>
    <submittedName>
        <fullName evidence="1">Uncharacterized protein</fullName>
    </submittedName>
</protein>
<accession>A0A075B554</accession>
<dbReference type="EMBL" id="KE560456">
    <property type="protein sequence ID" value="EPZ36758.1"/>
    <property type="molecule type" value="Genomic_DNA"/>
</dbReference>
<name>A0A075B554_ROZAC</name>
<reference evidence="2" key="3">
    <citation type="submission" date="2018-08" db="EMBL/GenBank/DDBJ databases">
        <title>Leveraging single-cell genomics to expand the Fungal Tree of Life.</title>
        <authorList>
            <consortium name="DOE Joint Genome Institute"/>
            <person name="Ahrendt S.R."/>
            <person name="Quandt C.A."/>
            <person name="Ciobanu D."/>
            <person name="Clum A."/>
            <person name="Salamov A."/>
            <person name="Andreopoulos B."/>
            <person name="Cheng J.-F."/>
            <person name="Woyke T."/>
            <person name="Pelin A."/>
            <person name="Henrissat B."/>
            <person name="Reynolds N."/>
            <person name="Benny G.L."/>
            <person name="Smith M.E."/>
            <person name="James T.Y."/>
            <person name="Grigoriev I.V."/>
        </authorList>
    </citation>
    <scope>NUCLEOTIDE SEQUENCE</scope>
    <source>
        <strain evidence="2">CSF55</strain>
    </source>
</reference>
<keyword evidence="3" id="KW-1185">Reference proteome</keyword>
<evidence type="ECO:0000313" key="4">
    <source>
        <dbReference type="Proteomes" id="UP000281549"/>
    </source>
</evidence>
<dbReference type="EMBL" id="ML006123">
    <property type="protein sequence ID" value="RKP16948.1"/>
    <property type="molecule type" value="Genomic_DNA"/>
</dbReference>
<evidence type="ECO:0000313" key="3">
    <source>
        <dbReference type="Proteomes" id="UP000030755"/>
    </source>
</evidence>
<feature type="non-terminal residue" evidence="1">
    <location>
        <position position="1"/>
    </location>
</feature>
<dbReference type="Proteomes" id="UP000281549">
    <property type="component" value="Unassembled WGS sequence"/>
</dbReference>